<sequence>MSINTVRIGIDQVQASAVEPGRRQPLWDELVGPLFPEGVELVPVKEMEAIKPYGYGRGRGSDLNGMVRPGERELYATLPQMPVTSLDELRTPSGRHGFRQRVRSFRRWKELVAEMDTTAALHTFHREHELAVMARDPREHARLSALVAEADDGAYPVEQLTRSYLERHMGALGRPACSQGIGAVLCTVWDRLSHWMTKQEQRELGHEIWAFMRGRIPLESVLYRAEALLIRYHQSDLAARLRDQLRDPDGTDLD</sequence>
<evidence type="ECO:0000313" key="3">
    <source>
        <dbReference type="Proteomes" id="UP001575181"/>
    </source>
</evidence>
<protein>
    <submittedName>
        <fullName evidence="2">DUF1722 domain-containing protein</fullName>
    </submittedName>
</protein>
<comment type="caution">
    <text evidence="2">The sequence shown here is derived from an EMBL/GenBank/DDBJ whole genome shotgun (WGS) entry which is preliminary data.</text>
</comment>
<proteinExistence type="predicted"/>
<dbReference type="Pfam" id="PF08349">
    <property type="entry name" value="DUF1722"/>
    <property type="match status" value="1"/>
</dbReference>
<keyword evidence="3" id="KW-1185">Reference proteome</keyword>
<dbReference type="InterPro" id="IPR013560">
    <property type="entry name" value="DUF1722"/>
</dbReference>
<organism evidence="2 3">
    <name type="scientific">Thiohalorhabdus methylotrophus</name>
    <dbReference type="NCBI Taxonomy" id="3242694"/>
    <lineage>
        <taxon>Bacteria</taxon>
        <taxon>Pseudomonadati</taxon>
        <taxon>Pseudomonadota</taxon>
        <taxon>Gammaproteobacteria</taxon>
        <taxon>Thiohalorhabdales</taxon>
        <taxon>Thiohalorhabdaceae</taxon>
        <taxon>Thiohalorhabdus</taxon>
    </lineage>
</organism>
<dbReference type="EMBL" id="JBGUAW010000007">
    <property type="protein sequence ID" value="MFA9461344.1"/>
    <property type="molecule type" value="Genomic_DNA"/>
</dbReference>
<feature type="domain" description="DUF1722" evidence="1">
    <location>
        <begin position="130"/>
        <end position="238"/>
    </location>
</feature>
<reference evidence="2 3" key="1">
    <citation type="submission" date="2024-08" db="EMBL/GenBank/DDBJ databases">
        <title>Whole-genome sequencing of halo(alkali)philic microorganisms from hypersaline lakes.</title>
        <authorList>
            <person name="Sorokin D.Y."/>
            <person name="Merkel A.Y."/>
            <person name="Messina E."/>
            <person name="Yakimov M."/>
        </authorList>
    </citation>
    <scope>NUCLEOTIDE SEQUENCE [LARGE SCALE GENOMIC DNA]</scope>
    <source>
        <strain evidence="2 3">Cl-TMA</strain>
    </source>
</reference>
<evidence type="ECO:0000259" key="1">
    <source>
        <dbReference type="Pfam" id="PF08349"/>
    </source>
</evidence>
<dbReference type="Proteomes" id="UP001575181">
    <property type="component" value="Unassembled WGS sequence"/>
</dbReference>
<gene>
    <name evidence="2" type="ORF">ACERLL_10950</name>
</gene>
<name>A0ABV4TW46_9GAMM</name>
<dbReference type="RefSeq" id="WP_373656133.1">
    <property type="nucleotide sequence ID" value="NZ_JBGUAW010000007.1"/>
</dbReference>
<evidence type="ECO:0000313" key="2">
    <source>
        <dbReference type="EMBL" id="MFA9461344.1"/>
    </source>
</evidence>
<accession>A0ABV4TW46</accession>